<evidence type="ECO:0000313" key="3">
    <source>
        <dbReference type="RefSeq" id="XP_027199078.1"/>
    </source>
</evidence>
<dbReference type="CTD" id="42806"/>
<gene>
    <name evidence="3" type="primary">LOC113793269</name>
</gene>
<keyword evidence="2" id="KW-1185">Reference proteome</keyword>
<dbReference type="PANTHER" id="PTHR11102:SF147">
    <property type="entry name" value="SEL1L ADAPTOR SUBUNIT OF ERAD E3 UBIQUITIN LIGASE"/>
    <property type="match status" value="1"/>
</dbReference>
<dbReference type="GO" id="GO:0036503">
    <property type="term" value="P:ERAD pathway"/>
    <property type="evidence" value="ECO:0007669"/>
    <property type="project" value="TreeGrafter"/>
</dbReference>
<reference evidence="3" key="1">
    <citation type="submission" date="2025-08" db="UniProtKB">
        <authorList>
            <consortium name="RefSeq"/>
        </authorList>
    </citation>
    <scope>IDENTIFICATION</scope>
    <source>
        <strain evidence="3">Airmid</strain>
    </source>
</reference>
<organism evidence="2 3">
    <name type="scientific">Dermatophagoides pteronyssinus</name>
    <name type="common">European house dust mite</name>
    <dbReference type="NCBI Taxonomy" id="6956"/>
    <lineage>
        <taxon>Eukaryota</taxon>
        <taxon>Metazoa</taxon>
        <taxon>Ecdysozoa</taxon>
        <taxon>Arthropoda</taxon>
        <taxon>Chelicerata</taxon>
        <taxon>Arachnida</taxon>
        <taxon>Acari</taxon>
        <taxon>Acariformes</taxon>
        <taxon>Sarcoptiformes</taxon>
        <taxon>Astigmata</taxon>
        <taxon>Psoroptidia</taxon>
        <taxon>Analgoidea</taxon>
        <taxon>Pyroglyphidae</taxon>
        <taxon>Dermatophagoidinae</taxon>
        <taxon>Dermatophagoides</taxon>
    </lineage>
</organism>
<dbReference type="InterPro" id="IPR011990">
    <property type="entry name" value="TPR-like_helical_dom_sf"/>
</dbReference>
<dbReference type="AlphaFoldDB" id="A0A6P6Y0U0"/>
<dbReference type="Gene3D" id="1.25.40.10">
    <property type="entry name" value="Tetratricopeptide repeat domain"/>
    <property type="match status" value="2"/>
</dbReference>
<sequence>MMKLIIVIFVLFSFIFATHSQPPQSASNSAISDDSSNDQESSLDNPTVTTSDVQTDISDESSDVPTDNNSDEKDVFISSSDNSDDHQVTKSSSSKSFSPSVDTVVNDSAFNDQDRSNEKTTSDNNDNNSPPTIDIDKLIEKKSPEEVVITLKKLAKKGSDEAKLKLAITYFYGNPLLDLDTSFEYFQELSAKGNSLAHLYLGFMYAIGLPPVKANQAKALLYYTFASLANHTYARMALGYRYWSGISVASNCQFALSYYRKVAKVVEQSYTFSNNPSIQRIRILDEAENSGPYHGSLDDDLIQYYQFLADKGDISAQVGLGQLHFQGARGVAQNQYRAFHYFTMAAESGNTNAMAYLGKMYLEGNKVVEQSSEKALKYFKMAADKENPIGQSGLGIMYLQGRGVNKDFKMALKYFSAAAMQGWVDGQLYLGIMYLNGYGVSKDYKAAIEYFKMALQSGHLIAFYHLAEMQATGTGTLQSCSTAVELFKSVCERGEWGTLLMEAHNDYKEGRRSNAFIKYAVLSELGYEVAQSNAAFMLDRDEVGDLFDKHEIYNRAFMYWSRSASQGYSIARVKLGDYHYYGLGTKVDYEMAANQYRIASELQNNAQALFNLGYMYEKGLGLKRDIYLAKRYYDLAAVTSTDAQVPVALALIKLFFVYFYDHIKNLGFKDLFYTPINFVSYLVDNYLGEDWDLYVATILALILATLFFIRRHVAPAGG</sequence>
<dbReference type="SUPFAM" id="SSF81901">
    <property type="entry name" value="HCP-like"/>
    <property type="match status" value="3"/>
</dbReference>
<dbReference type="InParanoid" id="A0A6P6Y0U0"/>
<comment type="similarity">
    <text evidence="1">Belongs to the sel-1 family.</text>
</comment>
<dbReference type="GO" id="GO:0005789">
    <property type="term" value="C:endoplasmic reticulum membrane"/>
    <property type="evidence" value="ECO:0007669"/>
    <property type="project" value="TreeGrafter"/>
</dbReference>
<name>A0A6P6Y0U0_DERPT</name>
<dbReference type="OrthoDB" id="27934at2759"/>
<dbReference type="PANTHER" id="PTHR11102">
    <property type="entry name" value="SEL-1-LIKE PROTEIN"/>
    <property type="match status" value="1"/>
</dbReference>
<dbReference type="RefSeq" id="XP_027199078.1">
    <property type="nucleotide sequence ID" value="XM_027343277.1"/>
</dbReference>
<dbReference type="GeneID" id="113793269"/>
<evidence type="ECO:0000313" key="2">
    <source>
        <dbReference type="Proteomes" id="UP000515146"/>
    </source>
</evidence>
<dbReference type="FunCoup" id="A0A6P6Y0U0">
    <property type="interactions" value="537"/>
</dbReference>
<proteinExistence type="inferred from homology"/>
<evidence type="ECO:0000256" key="1">
    <source>
        <dbReference type="ARBA" id="ARBA00038101"/>
    </source>
</evidence>
<dbReference type="OMA" id="DRSFSEW"/>
<dbReference type="InterPro" id="IPR006597">
    <property type="entry name" value="Sel1-like"/>
</dbReference>
<dbReference type="Proteomes" id="UP000515146">
    <property type="component" value="Unplaced"/>
</dbReference>
<dbReference type="InterPro" id="IPR050767">
    <property type="entry name" value="Sel1_AlgK"/>
</dbReference>
<dbReference type="SMART" id="SM00671">
    <property type="entry name" value="SEL1"/>
    <property type="match status" value="11"/>
</dbReference>
<accession>A0A6P6Y0U0</accession>
<dbReference type="KEGG" id="dpte:113793269"/>
<protein>
    <submittedName>
        <fullName evidence="3">Protein sel-1 homolog 1-like</fullName>
    </submittedName>
</protein>
<dbReference type="Pfam" id="PF08238">
    <property type="entry name" value="Sel1"/>
    <property type="match status" value="11"/>
</dbReference>